<feature type="transmembrane region" description="Helical" evidence="1">
    <location>
        <begin position="78"/>
        <end position="96"/>
    </location>
</feature>
<protein>
    <submittedName>
        <fullName evidence="2">Uncharacterized protein</fullName>
    </submittedName>
</protein>
<evidence type="ECO:0000313" key="3">
    <source>
        <dbReference type="Proteomes" id="UP000830639"/>
    </source>
</evidence>
<feature type="transmembrane region" description="Helical" evidence="1">
    <location>
        <begin position="38"/>
        <end position="57"/>
    </location>
</feature>
<dbReference type="EMBL" id="CP096034">
    <property type="protein sequence ID" value="UPM56094.1"/>
    <property type="molecule type" value="Genomic_DNA"/>
</dbReference>
<reference evidence="2 3" key="1">
    <citation type="submission" date="2022-04" db="EMBL/GenBank/DDBJ databases">
        <title>Mechanism of arsenic methylation and mitigation arsenic toxicity by Bacillus sp. LH14 from an Arsenic-Contaminated Paddy Soil.</title>
        <authorList>
            <person name="Wang D."/>
        </authorList>
    </citation>
    <scope>NUCLEOTIDE SEQUENCE [LARGE SCALE GENOMIC DNA]</scope>
    <source>
        <strain evidence="2 3">LH14</strain>
    </source>
</reference>
<dbReference type="RefSeq" id="WP_248269009.1">
    <property type="nucleotide sequence ID" value="NZ_CP096034.1"/>
</dbReference>
<sequence length="97" mass="11443">MTTREFLKEHSMNITFNITLIISIILRYTGILEKGNKSLVIILIIFLVSFIIVKLFNKLLLKQNLLGNVLEEKSKRKYKRFINWSYILIVVIVIFGR</sequence>
<feature type="transmembrane region" description="Helical" evidence="1">
    <location>
        <begin position="12"/>
        <end position="32"/>
    </location>
</feature>
<name>A0ABY4JRZ7_9BACI</name>
<dbReference type="Proteomes" id="UP000830639">
    <property type="component" value="Chromosome"/>
</dbReference>
<gene>
    <name evidence="2" type="ORF">MY490_09775</name>
</gene>
<evidence type="ECO:0000256" key="1">
    <source>
        <dbReference type="SAM" id="Phobius"/>
    </source>
</evidence>
<accession>A0ABY4JRZ7</accession>
<proteinExistence type="predicted"/>
<keyword evidence="1" id="KW-1133">Transmembrane helix</keyword>
<keyword evidence="1" id="KW-0812">Transmembrane</keyword>
<organism evidence="2 3">
    <name type="scientific">Gottfriedia acidiceleris</name>
    <dbReference type="NCBI Taxonomy" id="371036"/>
    <lineage>
        <taxon>Bacteria</taxon>
        <taxon>Bacillati</taxon>
        <taxon>Bacillota</taxon>
        <taxon>Bacilli</taxon>
        <taxon>Bacillales</taxon>
        <taxon>Bacillaceae</taxon>
        <taxon>Gottfriedia</taxon>
    </lineage>
</organism>
<keyword evidence="1" id="KW-0472">Membrane</keyword>
<evidence type="ECO:0000313" key="2">
    <source>
        <dbReference type="EMBL" id="UPM56094.1"/>
    </source>
</evidence>
<keyword evidence="3" id="KW-1185">Reference proteome</keyword>